<proteinExistence type="predicted"/>
<dbReference type="RefSeq" id="WP_245135138.1">
    <property type="nucleotide sequence ID" value="NZ_CP128477.1"/>
</dbReference>
<keyword evidence="1" id="KW-0812">Transmembrane</keyword>
<accession>A0ABT0CWS3</accession>
<feature type="transmembrane region" description="Helical" evidence="1">
    <location>
        <begin position="139"/>
        <end position="158"/>
    </location>
</feature>
<comment type="caution">
    <text evidence="2">The sequence shown here is derived from an EMBL/GenBank/DDBJ whole genome shotgun (WGS) entry which is preliminary data.</text>
</comment>
<gene>
    <name evidence="2" type="ORF">MKJ03_04760</name>
</gene>
<organism evidence="2 3">
    <name type="scientific">Peteryoungia algae</name>
    <dbReference type="NCBI Taxonomy" id="2919917"/>
    <lineage>
        <taxon>Bacteria</taxon>
        <taxon>Pseudomonadati</taxon>
        <taxon>Pseudomonadota</taxon>
        <taxon>Alphaproteobacteria</taxon>
        <taxon>Hyphomicrobiales</taxon>
        <taxon>Rhizobiaceae</taxon>
        <taxon>Peteryoungia</taxon>
    </lineage>
</organism>
<dbReference type="Proteomes" id="UP001522662">
    <property type="component" value="Unassembled WGS sequence"/>
</dbReference>
<reference evidence="2 3" key="1">
    <citation type="submission" date="2022-03" db="EMBL/GenBank/DDBJ databases">
        <title>Rhizobium SSM4.3 sp. nov., isolated from Sediment (Gouqi Island).</title>
        <authorList>
            <person name="Chen G."/>
        </authorList>
    </citation>
    <scope>NUCLEOTIDE SEQUENCE [LARGE SCALE GENOMIC DNA]</scope>
    <source>
        <strain evidence="2 3">SSM4.3</strain>
        <plasmid evidence="2">unnamed</plasmid>
    </source>
</reference>
<keyword evidence="1" id="KW-1133">Transmembrane helix</keyword>
<protein>
    <submittedName>
        <fullName evidence="2">Uncharacterized protein</fullName>
    </submittedName>
</protein>
<feature type="transmembrane region" description="Helical" evidence="1">
    <location>
        <begin position="164"/>
        <end position="182"/>
    </location>
</feature>
<name>A0ABT0CWS3_9HYPH</name>
<evidence type="ECO:0000313" key="3">
    <source>
        <dbReference type="Proteomes" id="UP001522662"/>
    </source>
</evidence>
<keyword evidence="1" id="KW-0472">Membrane</keyword>
<feature type="transmembrane region" description="Helical" evidence="1">
    <location>
        <begin position="12"/>
        <end position="32"/>
    </location>
</feature>
<feature type="transmembrane region" description="Helical" evidence="1">
    <location>
        <begin position="113"/>
        <end position="132"/>
    </location>
</feature>
<evidence type="ECO:0000313" key="2">
    <source>
        <dbReference type="EMBL" id="MCJ8237627.1"/>
    </source>
</evidence>
<geneLocation type="plasmid" evidence="2">
    <name>unnamed</name>
</geneLocation>
<keyword evidence="2" id="KW-0614">Plasmid</keyword>
<evidence type="ECO:0000256" key="1">
    <source>
        <dbReference type="SAM" id="Phobius"/>
    </source>
</evidence>
<sequence length="187" mass="20430">MSDPSSKTDRILAFVGLGLTVALILLFFRSDAFFDWAFERHQNTASWLVRPLLILPLCYSAWRRTAAGVSFSLLAILSSMFWFPAPPEARPDVVAFLEMERAVLRGGWTTSNILGLIAVLSYGVAIVTAFWLRSWRVGFAVALAGAAIKIAWSLAASPDAGQAVVPYGVGGAIVLALAIFLLRRRMR</sequence>
<feature type="transmembrane region" description="Helical" evidence="1">
    <location>
        <begin position="69"/>
        <end position="85"/>
    </location>
</feature>
<keyword evidence="3" id="KW-1185">Reference proteome</keyword>
<dbReference type="EMBL" id="JALAYX010000001">
    <property type="protein sequence ID" value="MCJ8237627.1"/>
    <property type="molecule type" value="Genomic_DNA"/>
</dbReference>